<evidence type="ECO:0000313" key="1">
    <source>
        <dbReference type="EMBL" id="MQL52990.1"/>
    </source>
</evidence>
<keyword evidence="2" id="KW-1185">Reference proteome</keyword>
<gene>
    <name evidence="1" type="ORF">GFC01_12110</name>
</gene>
<evidence type="ECO:0000313" key="2">
    <source>
        <dbReference type="Proteomes" id="UP000441717"/>
    </source>
</evidence>
<reference evidence="1 2" key="1">
    <citation type="submission" date="2019-10" db="EMBL/GenBank/DDBJ databases">
        <title>Comparative genomics of sulfur disproportionating microorganisms.</title>
        <authorList>
            <person name="Ward L.M."/>
            <person name="Bertran E."/>
            <person name="Johnston D."/>
        </authorList>
    </citation>
    <scope>NUCLEOTIDE SEQUENCE [LARGE SCALE GENOMIC DNA]</scope>
    <source>
        <strain evidence="1 2">DSM 14055</strain>
    </source>
</reference>
<dbReference type="AlphaFoldDB" id="A0A6N7ISF6"/>
<comment type="caution">
    <text evidence="1">The sequence shown here is derived from an EMBL/GenBank/DDBJ whole genome shotgun (WGS) entry which is preliminary data.</text>
</comment>
<organism evidence="1 2">
    <name type="scientific">Desulfofundulus thermobenzoicus</name>
    <dbReference type="NCBI Taxonomy" id="29376"/>
    <lineage>
        <taxon>Bacteria</taxon>
        <taxon>Bacillati</taxon>
        <taxon>Bacillota</taxon>
        <taxon>Clostridia</taxon>
        <taxon>Eubacteriales</taxon>
        <taxon>Peptococcaceae</taxon>
        <taxon>Desulfofundulus</taxon>
    </lineage>
</organism>
<dbReference type="EMBL" id="WHYR01000034">
    <property type="protein sequence ID" value="MQL52990.1"/>
    <property type="molecule type" value="Genomic_DNA"/>
</dbReference>
<proteinExistence type="predicted"/>
<dbReference type="RefSeq" id="WP_152947412.1">
    <property type="nucleotide sequence ID" value="NZ_WHYR01000034.1"/>
</dbReference>
<dbReference type="Proteomes" id="UP000441717">
    <property type="component" value="Unassembled WGS sequence"/>
</dbReference>
<protein>
    <recommendedName>
        <fullName evidence="3">ImmA/IrrE family metallo-endopeptidase</fullName>
    </recommendedName>
</protein>
<evidence type="ECO:0008006" key="3">
    <source>
        <dbReference type="Google" id="ProtNLM"/>
    </source>
</evidence>
<sequence>MRAKDLRNKSRYAVIRALLDGTISPEEVMRSHDIFPYLADLEQDVAAFVYRSGKGRFYIIVNQHLSQETREEVFFHELYHIIEEMPRAGYVLGLDRQRYEMEIRADMFYREVAAAYTF</sequence>
<name>A0A6N7ISF6_9FIRM</name>
<dbReference type="OrthoDB" id="1907806at2"/>
<accession>A0A6N7ISF6</accession>